<gene>
    <name evidence="2" type="ORF">GFSPODELE1_LOCUS9331</name>
</gene>
<organism evidence="2 3">
    <name type="scientific">Somion occarium</name>
    <dbReference type="NCBI Taxonomy" id="3059160"/>
    <lineage>
        <taxon>Eukaryota</taxon>
        <taxon>Fungi</taxon>
        <taxon>Dikarya</taxon>
        <taxon>Basidiomycota</taxon>
        <taxon>Agaricomycotina</taxon>
        <taxon>Agaricomycetes</taxon>
        <taxon>Polyporales</taxon>
        <taxon>Cerrenaceae</taxon>
        <taxon>Somion</taxon>
    </lineage>
</organism>
<evidence type="ECO:0000313" key="3">
    <source>
        <dbReference type="Proteomes" id="UP001497453"/>
    </source>
</evidence>
<feature type="compositionally biased region" description="Polar residues" evidence="1">
    <location>
        <begin position="12"/>
        <end position="30"/>
    </location>
</feature>
<proteinExistence type="predicted"/>
<dbReference type="Proteomes" id="UP001497453">
    <property type="component" value="Chromosome 7"/>
</dbReference>
<keyword evidence="3" id="KW-1185">Reference proteome</keyword>
<evidence type="ECO:0000313" key="2">
    <source>
        <dbReference type="EMBL" id="CAL1713486.1"/>
    </source>
</evidence>
<feature type="region of interest" description="Disordered" evidence="1">
    <location>
        <begin position="1"/>
        <end position="30"/>
    </location>
</feature>
<protein>
    <submittedName>
        <fullName evidence="2">Uncharacterized protein</fullName>
    </submittedName>
</protein>
<reference evidence="3" key="1">
    <citation type="submission" date="2024-04" db="EMBL/GenBank/DDBJ databases">
        <authorList>
            <person name="Shaw F."/>
            <person name="Minotto A."/>
        </authorList>
    </citation>
    <scope>NUCLEOTIDE SEQUENCE [LARGE SCALE GENOMIC DNA]</scope>
</reference>
<evidence type="ECO:0000256" key="1">
    <source>
        <dbReference type="SAM" id="MobiDB-lite"/>
    </source>
</evidence>
<sequence length="243" mass="27489">MSLPPAVDGNVVQMQPNSRENLEAASQGTSSERRCIITNDSIPSKGIVAHQVVPTGTEFSRLRVRWHLPRGPYNTVLEGIGGNTIYRRSRLTMCKRMTVPLLHLVRADWAITFKEGCWALIPDDDVLLEITRKLISMKTREKNANPRKVIHRDAYSYTFVALDLEGVKISRTNGPSSPSTIYDSPYDTFPKLSLPLHPYLAIHHALAAFNKYDDFLTSEEDIQLHNSLQRISTLWDQTSNPFT</sequence>
<dbReference type="EMBL" id="OZ037950">
    <property type="protein sequence ID" value="CAL1713486.1"/>
    <property type="molecule type" value="Genomic_DNA"/>
</dbReference>
<accession>A0ABP1E0A6</accession>
<name>A0ABP1E0A6_9APHY</name>